<comment type="caution">
    <text evidence="4">The sequence shown here is derived from an EMBL/GenBank/DDBJ whole genome shotgun (WGS) entry which is preliminary data.</text>
</comment>
<dbReference type="RefSeq" id="WP_345556326.1">
    <property type="nucleotide sequence ID" value="NZ_BAABIK010000008.1"/>
</dbReference>
<evidence type="ECO:0000256" key="1">
    <source>
        <dbReference type="ARBA" id="ARBA00023186"/>
    </source>
</evidence>
<dbReference type="Gene3D" id="1.10.287.110">
    <property type="entry name" value="DnaJ domain"/>
    <property type="match status" value="1"/>
</dbReference>
<dbReference type="Proteomes" id="UP001499993">
    <property type="component" value="Unassembled WGS sequence"/>
</dbReference>
<dbReference type="PANTHER" id="PTHR43096">
    <property type="entry name" value="DNAJ HOMOLOG 1, MITOCHONDRIAL-RELATED"/>
    <property type="match status" value="1"/>
</dbReference>
<proteinExistence type="predicted"/>
<protein>
    <recommendedName>
        <fullName evidence="3">J domain-containing protein</fullName>
    </recommendedName>
</protein>
<dbReference type="EMBL" id="BAABIK010000008">
    <property type="protein sequence ID" value="GAA4938393.1"/>
    <property type="molecule type" value="Genomic_DNA"/>
</dbReference>
<evidence type="ECO:0000259" key="3">
    <source>
        <dbReference type="PROSITE" id="PS50076"/>
    </source>
</evidence>
<organism evidence="4 5">
    <name type="scientific">Streptomonospora halophila</name>
    <dbReference type="NCBI Taxonomy" id="427369"/>
    <lineage>
        <taxon>Bacteria</taxon>
        <taxon>Bacillati</taxon>
        <taxon>Actinomycetota</taxon>
        <taxon>Actinomycetes</taxon>
        <taxon>Streptosporangiales</taxon>
        <taxon>Nocardiopsidaceae</taxon>
        <taxon>Streptomonospora</taxon>
    </lineage>
</organism>
<gene>
    <name evidence="4" type="ORF">GCM10023224_19560</name>
</gene>
<dbReference type="SUPFAM" id="SSF46565">
    <property type="entry name" value="Chaperone J-domain"/>
    <property type="match status" value="1"/>
</dbReference>
<dbReference type="InterPro" id="IPR002939">
    <property type="entry name" value="DnaJ_C"/>
</dbReference>
<evidence type="ECO:0000313" key="4">
    <source>
        <dbReference type="EMBL" id="GAA4938393.1"/>
    </source>
</evidence>
<dbReference type="Gene3D" id="2.60.260.20">
    <property type="entry name" value="Urease metallochaperone UreE, N-terminal domain"/>
    <property type="match status" value="2"/>
</dbReference>
<feature type="compositionally biased region" description="Low complexity" evidence="2">
    <location>
        <begin position="68"/>
        <end position="78"/>
    </location>
</feature>
<dbReference type="PRINTS" id="PR00625">
    <property type="entry name" value="JDOMAIN"/>
</dbReference>
<feature type="region of interest" description="Disordered" evidence="2">
    <location>
        <begin position="28"/>
        <end position="89"/>
    </location>
</feature>
<evidence type="ECO:0000313" key="5">
    <source>
        <dbReference type="Proteomes" id="UP001499993"/>
    </source>
</evidence>
<feature type="domain" description="J" evidence="3">
    <location>
        <begin position="6"/>
        <end position="60"/>
    </location>
</feature>
<accession>A0ABP9GEN3</accession>
<dbReference type="PANTHER" id="PTHR43096:SF52">
    <property type="entry name" value="DNAJ HOMOLOG 1, MITOCHONDRIAL-RELATED"/>
    <property type="match status" value="1"/>
</dbReference>
<dbReference type="Pfam" id="PF00226">
    <property type="entry name" value="DnaJ"/>
    <property type="match status" value="1"/>
</dbReference>
<keyword evidence="1" id="KW-0143">Chaperone</keyword>
<reference evidence="5" key="1">
    <citation type="journal article" date="2019" name="Int. J. Syst. Evol. Microbiol.">
        <title>The Global Catalogue of Microorganisms (GCM) 10K type strain sequencing project: providing services to taxonomists for standard genome sequencing and annotation.</title>
        <authorList>
            <consortium name="The Broad Institute Genomics Platform"/>
            <consortium name="The Broad Institute Genome Sequencing Center for Infectious Disease"/>
            <person name="Wu L."/>
            <person name="Ma J."/>
        </authorList>
    </citation>
    <scope>NUCLEOTIDE SEQUENCE [LARGE SCALE GENOMIC DNA]</scope>
    <source>
        <strain evidence="5">JCM 18123</strain>
    </source>
</reference>
<dbReference type="CDD" id="cd10747">
    <property type="entry name" value="DnaJ_C"/>
    <property type="match status" value="1"/>
</dbReference>
<dbReference type="SUPFAM" id="SSF49493">
    <property type="entry name" value="HSP40/DnaJ peptide-binding domain"/>
    <property type="match status" value="2"/>
</dbReference>
<dbReference type="CDD" id="cd06257">
    <property type="entry name" value="DnaJ"/>
    <property type="match status" value="1"/>
</dbReference>
<dbReference type="PROSITE" id="PS50076">
    <property type="entry name" value="DNAJ_2"/>
    <property type="match status" value="1"/>
</dbReference>
<dbReference type="InterPro" id="IPR008971">
    <property type="entry name" value="HSP40/DnaJ_pept-bd"/>
</dbReference>
<name>A0ABP9GEN3_9ACTN</name>
<keyword evidence="5" id="KW-1185">Reference proteome</keyword>
<dbReference type="Pfam" id="PF01556">
    <property type="entry name" value="DnaJ_C"/>
    <property type="match status" value="1"/>
</dbReference>
<evidence type="ECO:0000256" key="2">
    <source>
        <dbReference type="SAM" id="MobiDB-lite"/>
    </source>
</evidence>
<dbReference type="SMART" id="SM00271">
    <property type="entry name" value="DnaJ"/>
    <property type="match status" value="1"/>
</dbReference>
<dbReference type="InterPro" id="IPR001623">
    <property type="entry name" value="DnaJ_domain"/>
</dbReference>
<sequence length="266" mass="27642">MSSSEDPYTVLGVDRTASREEISRAFRALARSRHPDSPTGDRDSYARIRDAYEALSRGRADADGEAGAGPERGVSIPVRVRRPRPRRGRDAHAELRVELAQAVYGGTASLHAAGGARLEVAVPPGTGDGARLRLRGRGSAGAHGGPPGDLVATVRVAAHPVFRRDGDDLRAPLVLGYAEMVLGTEARVAALDGSEITVAVCPGTMPGSTVRVPGRGVPARAPGASAGALLLEVTLDVPAGPLTGDQRAALHRLSGLLPPPRKAPRR</sequence>
<feature type="compositionally biased region" description="Basic and acidic residues" evidence="2">
    <location>
        <begin position="33"/>
        <end position="62"/>
    </location>
</feature>
<dbReference type="InterPro" id="IPR036869">
    <property type="entry name" value="J_dom_sf"/>
</dbReference>